<name>A0A120AFR3_9GAMM</name>
<sequence length="113" mass="11557">MNKKSLLLVLAGLLVFVIGGWLKFSGGPADADIAVVEKCRAEMDKRNADAAMRDKCEEAAFAHAVTATDAASAARAISAANENEIGGNGLAMFLLGLGAALTVGGVLVGRRRG</sequence>
<evidence type="ECO:0000313" key="3">
    <source>
        <dbReference type="Proteomes" id="UP000023435"/>
    </source>
</evidence>
<feature type="transmembrane region" description="Helical" evidence="1">
    <location>
        <begin position="90"/>
        <end position="109"/>
    </location>
</feature>
<protein>
    <submittedName>
        <fullName evidence="2">Uncharacterized protein</fullName>
    </submittedName>
</protein>
<evidence type="ECO:0000256" key="1">
    <source>
        <dbReference type="SAM" id="Phobius"/>
    </source>
</evidence>
<reference evidence="2 3" key="1">
    <citation type="journal article" date="2014" name="Genome Announc.">
        <title>Draft Genome Sequence of Lysobacter capsici AZ78, a Bacterium Antagonistic to Plant-Pathogenic Oomycetes.</title>
        <authorList>
            <person name="Puopolo G."/>
            <person name="Sonego P."/>
            <person name="Engelen K."/>
            <person name="Pertot I."/>
        </authorList>
    </citation>
    <scope>NUCLEOTIDE SEQUENCE [LARGE SCALE GENOMIC DNA]</scope>
    <source>
        <strain evidence="2 3">AZ78</strain>
    </source>
</reference>
<evidence type="ECO:0000313" key="2">
    <source>
        <dbReference type="EMBL" id="KWS03395.1"/>
    </source>
</evidence>
<keyword evidence="1" id="KW-1133">Transmembrane helix</keyword>
<keyword evidence="1" id="KW-0472">Membrane</keyword>
<dbReference type="AlphaFoldDB" id="A0A120AFR3"/>
<keyword evidence="3" id="KW-1185">Reference proteome</keyword>
<dbReference type="OrthoDB" id="9990071at2"/>
<dbReference type="Proteomes" id="UP000023435">
    <property type="component" value="Unassembled WGS sequence"/>
</dbReference>
<organism evidence="2 3">
    <name type="scientific">Lysobacter capsici AZ78</name>
    <dbReference type="NCBI Taxonomy" id="1444315"/>
    <lineage>
        <taxon>Bacteria</taxon>
        <taxon>Pseudomonadati</taxon>
        <taxon>Pseudomonadota</taxon>
        <taxon>Gammaproteobacteria</taxon>
        <taxon>Lysobacterales</taxon>
        <taxon>Lysobacteraceae</taxon>
        <taxon>Lysobacter</taxon>
    </lineage>
</organism>
<dbReference type="RefSeq" id="WP_036109596.1">
    <property type="nucleotide sequence ID" value="NZ_JAJA02000001.1"/>
</dbReference>
<comment type="caution">
    <text evidence="2">The sequence shown here is derived from an EMBL/GenBank/DDBJ whole genome shotgun (WGS) entry which is preliminary data.</text>
</comment>
<gene>
    <name evidence="2" type="ORF">AZ78_0941</name>
</gene>
<dbReference type="EMBL" id="JAJA02000001">
    <property type="protein sequence ID" value="KWS03395.1"/>
    <property type="molecule type" value="Genomic_DNA"/>
</dbReference>
<accession>A0A120AFR3</accession>
<proteinExistence type="predicted"/>
<keyword evidence="1" id="KW-0812">Transmembrane</keyword>